<dbReference type="Gene3D" id="2.40.50.180">
    <property type="entry name" value="CheA-289, Domain 4"/>
    <property type="match status" value="1"/>
</dbReference>
<dbReference type="CDD" id="cd00732">
    <property type="entry name" value="CheW"/>
    <property type="match status" value="1"/>
</dbReference>
<dbReference type="GO" id="GO:0005829">
    <property type="term" value="C:cytosol"/>
    <property type="evidence" value="ECO:0007669"/>
    <property type="project" value="TreeGrafter"/>
</dbReference>
<dbReference type="EMBL" id="CP014206">
    <property type="protein sequence ID" value="AMK11848.1"/>
    <property type="molecule type" value="Genomic_DNA"/>
</dbReference>
<sequence>MVDEALKDINQFLTFTLGKEIFALDIGTVREVLELTSITKIPRTPKFMRGVINLRGHAVPVVDMRLKLGMSQGEDTVDTCIIIVEIEFEGEFTVMGALVDSVREVFEMTPDTIEPAPKMGAAINAEYIKGMGRQNEQFIIIIDINKIFSAEELAMAKDMAGLAGGPDRIPAPEEAAPAQA</sequence>
<dbReference type="Proteomes" id="UP000295506">
    <property type="component" value="Unassembled WGS sequence"/>
</dbReference>
<evidence type="ECO:0000313" key="4">
    <source>
        <dbReference type="Proteomes" id="UP000055611"/>
    </source>
</evidence>
<dbReference type="Pfam" id="PF01584">
    <property type="entry name" value="CheW"/>
    <property type="match status" value="1"/>
</dbReference>
<dbReference type="PROSITE" id="PS50851">
    <property type="entry name" value="CHEW"/>
    <property type="match status" value="1"/>
</dbReference>
<dbReference type="AlphaFoldDB" id="A0A126QQ47"/>
<evidence type="ECO:0000313" key="5">
    <source>
        <dbReference type="Proteomes" id="UP000295506"/>
    </source>
</evidence>
<gene>
    <name evidence="2" type="ORF">AWY79_12340</name>
    <name evidence="3" type="ORF">EDC59_106206</name>
</gene>
<dbReference type="EMBL" id="SOBK01000006">
    <property type="protein sequence ID" value="TDT88390.1"/>
    <property type="molecule type" value="Genomic_DNA"/>
</dbReference>
<evidence type="ECO:0000259" key="1">
    <source>
        <dbReference type="PROSITE" id="PS50851"/>
    </source>
</evidence>
<dbReference type="InterPro" id="IPR039315">
    <property type="entry name" value="CheW"/>
</dbReference>
<dbReference type="GO" id="GO:0007165">
    <property type="term" value="P:signal transduction"/>
    <property type="evidence" value="ECO:0007669"/>
    <property type="project" value="InterPro"/>
</dbReference>
<organism evidence="3 5">
    <name type="scientific">Pseudodesulfovibrio indicus</name>
    <dbReference type="NCBI Taxonomy" id="1716143"/>
    <lineage>
        <taxon>Bacteria</taxon>
        <taxon>Pseudomonadati</taxon>
        <taxon>Thermodesulfobacteriota</taxon>
        <taxon>Desulfovibrionia</taxon>
        <taxon>Desulfovibrionales</taxon>
        <taxon>Desulfovibrionaceae</taxon>
    </lineage>
</organism>
<evidence type="ECO:0000313" key="3">
    <source>
        <dbReference type="EMBL" id="TDT88390.1"/>
    </source>
</evidence>
<dbReference type="SMART" id="SM00260">
    <property type="entry name" value="CheW"/>
    <property type="match status" value="1"/>
</dbReference>
<dbReference type="KEGG" id="dej:AWY79_12340"/>
<reference evidence="3 5" key="2">
    <citation type="submission" date="2019-03" db="EMBL/GenBank/DDBJ databases">
        <title>Genomic Encyclopedia of Type Strains, Phase IV (KMG-IV): sequencing the most valuable type-strain genomes for metagenomic binning, comparative biology and taxonomic classification.</title>
        <authorList>
            <person name="Goeker M."/>
        </authorList>
    </citation>
    <scope>NUCLEOTIDE SEQUENCE [LARGE SCALE GENOMIC DNA]</scope>
    <source>
        <strain evidence="3 5">DSM 101483</strain>
    </source>
</reference>
<dbReference type="Proteomes" id="UP000055611">
    <property type="component" value="Chromosome"/>
</dbReference>
<dbReference type="GO" id="GO:0006935">
    <property type="term" value="P:chemotaxis"/>
    <property type="evidence" value="ECO:0007669"/>
    <property type="project" value="InterPro"/>
</dbReference>
<dbReference type="RefSeq" id="WP_066804328.1">
    <property type="nucleotide sequence ID" value="NZ_CP014206.1"/>
</dbReference>
<dbReference type="SUPFAM" id="SSF50341">
    <property type="entry name" value="CheW-like"/>
    <property type="match status" value="1"/>
</dbReference>
<dbReference type="OrthoDB" id="9790406at2"/>
<dbReference type="InterPro" id="IPR002545">
    <property type="entry name" value="CheW-lke_dom"/>
</dbReference>
<proteinExistence type="predicted"/>
<keyword evidence="4" id="KW-1185">Reference proteome</keyword>
<evidence type="ECO:0000313" key="2">
    <source>
        <dbReference type="EMBL" id="AMK11848.1"/>
    </source>
</evidence>
<dbReference type="PANTHER" id="PTHR22617">
    <property type="entry name" value="CHEMOTAXIS SENSOR HISTIDINE KINASE-RELATED"/>
    <property type="match status" value="1"/>
</dbReference>
<dbReference type="PANTHER" id="PTHR22617:SF41">
    <property type="entry name" value="CHEMOTAXIS SIGNAL TRANSDUCTION SYSTEM ADAPTOR PROTEIN CHEW"/>
    <property type="match status" value="1"/>
</dbReference>
<accession>A0A126QQ47</accession>
<name>A0A126QQ47_9BACT</name>
<dbReference type="InterPro" id="IPR036061">
    <property type="entry name" value="CheW-like_dom_sf"/>
</dbReference>
<reference evidence="2 4" key="1">
    <citation type="journal article" date="2016" name="Front. Microbiol.">
        <title>Genome Sequence of the Piezophilic, Mesophilic Sulfate-Reducing Bacterium Desulfovibrio indicus J2T.</title>
        <authorList>
            <person name="Cao J."/>
            <person name="Maignien L."/>
            <person name="Shao Z."/>
            <person name="Alain K."/>
            <person name="Jebbar M."/>
        </authorList>
    </citation>
    <scope>NUCLEOTIDE SEQUENCE [LARGE SCALE GENOMIC DNA]</scope>
    <source>
        <strain evidence="2 4">J2</strain>
    </source>
</reference>
<protein>
    <submittedName>
        <fullName evidence="2 3">Chemotaxis protein CheW</fullName>
    </submittedName>
</protein>
<feature type="domain" description="CheW-like" evidence="1">
    <location>
        <begin position="9"/>
        <end position="153"/>
    </location>
</feature>
<dbReference type="Gene3D" id="2.30.30.40">
    <property type="entry name" value="SH3 Domains"/>
    <property type="match status" value="1"/>
</dbReference>